<keyword evidence="3" id="KW-0456">Lyase</keyword>
<organism evidence="5 6">
    <name type="scientific">Prauserella endophytica</name>
    <dbReference type="NCBI Taxonomy" id="1592324"/>
    <lineage>
        <taxon>Bacteria</taxon>
        <taxon>Bacillati</taxon>
        <taxon>Actinomycetota</taxon>
        <taxon>Actinomycetes</taxon>
        <taxon>Pseudonocardiales</taxon>
        <taxon>Pseudonocardiaceae</taxon>
        <taxon>Prauserella</taxon>
        <taxon>Prauserella coralliicola group</taxon>
    </lineage>
</organism>
<feature type="domain" description="Tryptophan synthase beta chain-like PALP" evidence="4">
    <location>
        <begin position="25"/>
        <end position="330"/>
    </location>
</feature>
<dbReference type="SUPFAM" id="SSF53686">
    <property type="entry name" value="Tryptophan synthase beta subunit-like PLP-dependent enzymes"/>
    <property type="match status" value="1"/>
</dbReference>
<evidence type="ECO:0000313" key="5">
    <source>
        <dbReference type="EMBL" id="TKG66636.1"/>
    </source>
</evidence>
<dbReference type="InterPro" id="IPR001926">
    <property type="entry name" value="TrpB-like_PALP"/>
</dbReference>
<dbReference type="Gene3D" id="3.40.50.1100">
    <property type="match status" value="2"/>
</dbReference>
<reference evidence="5 6" key="1">
    <citation type="journal article" date="2015" name="Antonie Van Leeuwenhoek">
        <title>Prauserella endophytica sp. nov., an endophytic actinobacterium isolated from Tamarix taklamakanensis.</title>
        <authorList>
            <person name="Liu J.M."/>
            <person name="Habden X."/>
            <person name="Guo L."/>
            <person name="Tuo L."/>
            <person name="Jiang Z.K."/>
            <person name="Liu S.W."/>
            <person name="Liu X.F."/>
            <person name="Chen L."/>
            <person name="Li R.F."/>
            <person name="Zhang Y.Q."/>
            <person name="Sun C.H."/>
        </authorList>
    </citation>
    <scope>NUCLEOTIDE SEQUENCE [LARGE SCALE GENOMIC DNA]</scope>
    <source>
        <strain evidence="5 6">CGMCC 4.7182</strain>
    </source>
</reference>
<protein>
    <submittedName>
        <fullName evidence="5">Pyridoxal-phosphate dependent enzyme</fullName>
    </submittedName>
</protein>
<comment type="caution">
    <text evidence="5">The sequence shown here is derived from an EMBL/GenBank/DDBJ whole genome shotgun (WGS) entry which is preliminary data.</text>
</comment>
<evidence type="ECO:0000259" key="4">
    <source>
        <dbReference type="Pfam" id="PF00291"/>
    </source>
</evidence>
<keyword evidence="6" id="KW-1185">Reference proteome</keyword>
<evidence type="ECO:0000256" key="2">
    <source>
        <dbReference type="ARBA" id="ARBA00022898"/>
    </source>
</evidence>
<dbReference type="EMBL" id="SWMS01000015">
    <property type="protein sequence ID" value="TKG66636.1"/>
    <property type="molecule type" value="Genomic_DNA"/>
</dbReference>
<dbReference type="InterPro" id="IPR036052">
    <property type="entry name" value="TrpB-like_PALP_sf"/>
</dbReference>
<comment type="cofactor">
    <cofactor evidence="1">
        <name>pyridoxal 5'-phosphate</name>
        <dbReference type="ChEBI" id="CHEBI:597326"/>
    </cofactor>
</comment>
<name>A0ABY2S1K7_9PSEU</name>
<dbReference type="PANTHER" id="PTHR48078">
    <property type="entry name" value="THREONINE DEHYDRATASE, MITOCHONDRIAL-RELATED"/>
    <property type="match status" value="1"/>
</dbReference>
<evidence type="ECO:0000256" key="3">
    <source>
        <dbReference type="ARBA" id="ARBA00023239"/>
    </source>
</evidence>
<proteinExistence type="predicted"/>
<gene>
    <name evidence="5" type="ORF">FCN18_24540</name>
</gene>
<keyword evidence="2" id="KW-0663">Pyridoxal phosphate</keyword>
<evidence type="ECO:0000256" key="1">
    <source>
        <dbReference type="ARBA" id="ARBA00001933"/>
    </source>
</evidence>
<sequence length="377" mass="39745">MNQVEPRSQGLSRFAADLPAVDDFISLGEGNTPLLSLPVLARQLGIGQLSAKLESQNPTGSYKDRVATMSLSLARQRGQNGWIATSSGNAGLSMAAYGTRAGLPGFLCLVASAPLEKRQPLMPYSIGVVAVEGVGRRSKASTDNSLFDHVRSAAERHDLYLAITAHEFNPEGMRGIDTIAYELVEQAPDASHVYVPTGGGGLATAIGRGLRHRESAAKVVICQPNGCSPIARHLNHEIPSPVIETCESEISALQIPHPPDGVPAAKTVLDSGGWATATEDDAILAAQRRLAETEGVFVEPASAASLACLERDVAEARIGFDAHVVLILTGAGWKDLSRFGAEAAAILPAELDEVPACVDDWAATSIPGFRRTDFVAR</sequence>
<dbReference type="Pfam" id="PF00291">
    <property type="entry name" value="PALP"/>
    <property type="match status" value="1"/>
</dbReference>
<evidence type="ECO:0000313" key="6">
    <source>
        <dbReference type="Proteomes" id="UP000309992"/>
    </source>
</evidence>
<dbReference type="Proteomes" id="UP000309992">
    <property type="component" value="Unassembled WGS sequence"/>
</dbReference>
<dbReference type="PANTHER" id="PTHR48078:SF6">
    <property type="entry name" value="L-THREONINE DEHYDRATASE CATABOLIC TDCB"/>
    <property type="match status" value="1"/>
</dbReference>
<accession>A0ABY2S1K7</accession>
<dbReference type="InterPro" id="IPR050147">
    <property type="entry name" value="Ser/Thr_Dehydratase"/>
</dbReference>